<organism evidence="2 3">
    <name type="scientific">Clostridium tagluense</name>
    <dbReference type="NCBI Taxonomy" id="360422"/>
    <lineage>
        <taxon>Bacteria</taxon>
        <taxon>Bacillati</taxon>
        <taxon>Bacillota</taxon>
        <taxon>Clostridia</taxon>
        <taxon>Eubacteriales</taxon>
        <taxon>Clostridiaceae</taxon>
        <taxon>Clostridium</taxon>
    </lineage>
</organism>
<keyword evidence="1" id="KW-0812">Transmembrane</keyword>
<keyword evidence="1" id="KW-1133">Transmembrane helix</keyword>
<keyword evidence="1" id="KW-0472">Membrane</keyword>
<proteinExistence type="predicted"/>
<dbReference type="AlphaFoldDB" id="A0A401UL39"/>
<comment type="caution">
    <text evidence="2">The sequence shown here is derived from an EMBL/GenBank/DDBJ whole genome shotgun (WGS) entry which is preliminary data.</text>
</comment>
<keyword evidence="3" id="KW-1185">Reference proteome</keyword>
<feature type="transmembrane region" description="Helical" evidence="1">
    <location>
        <begin position="107"/>
        <end position="129"/>
    </location>
</feature>
<evidence type="ECO:0000256" key="1">
    <source>
        <dbReference type="SAM" id="Phobius"/>
    </source>
</evidence>
<dbReference type="OrthoDB" id="9804829at2"/>
<evidence type="ECO:0000313" key="2">
    <source>
        <dbReference type="EMBL" id="GCD10283.1"/>
    </source>
</evidence>
<name>A0A401UL39_9CLOT</name>
<feature type="transmembrane region" description="Helical" evidence="1">
    <location>
        <begin position="141"/>
        <end position="162"/>
    </location>
</feature>
<evidence type="ECO:0008006" key="4">
    <source>
        <dbReference type="Google" id="ProtNLM"/>
    </source>
</evidence>
<dbReference type="EMBL" id="BHYK01000009">
    <property type="protein sequence ID" value="GCD10283.1"/>
    <property type="molecule type" value="Genomic_DNA"/>
</dbReference>
<evidence type="ECO:0000313" key="3">
    <source>
        <dbReference type="Proteomes" id="UP000287872"/>
    </source>
</evidence>
<accession>A0A401UL39</accession>
<dbReference type="Proteomes" id="UP000287872">
    <property type="component" value="Unassembled WGS sequence"/>
</dbReference>
<dbReference type="Pfam" id="PF22564">
    <property type="entry name" value="HAAS"/>
    <property type="match status" value="1"/>
</dbReference>
<sequence length="197" mass="21961">MNKNEFMKELSRNLSNVPEEEKQDISTDYDEYFAIGIEQGRSEENIALSLGEPKTIAKQLRANYMIEKAQSTKSSRNIGRAVIAGVGLGFFNIILLGPFIAIVGILIALYATAFGFTISGVGAVLGTFLKSIFPQYISMDVNWVISMSMGIGFIALGDLMFMGCKNLSRWLYKETIKYLKTNIKIINGKEGQNYERI</sequence>
<dbReference type="RefSeq" id="WP_125000632.1">
    <property type="nucleotide sequence ID" value="NZ_BHYK01000009.1"/>
</dbReference>
<feature type="transmembrane region" description="Helical" evidence="1">
    <location>
        <begin position="81"/>
        <end position="101"/>
    </location>
</feature>
<reference evidence="2 3" key="1">
    <citation type="submission" date="2018-11" db="EMBL/GenBank/DDBJ databases">
        <title>Genome sequencing and assembly of Clostridium tagluense strain A121.</title>
        <authorList>
            <person name="Murakami T."/>
            <person name="Segawa T."/>
            <person name="Shcherbakova V.A."/>
            <person name="Mori H."/>
            <person name="Yoshimura Y."/>
        </authorList>
    </citation>
    <scope>NUCLEOTIDE SEQUENCE [LARGE SCALE GENOMIC DNA]</scope>
    <source>
        <strain evidence="2 3">A121</strain>
    </source>
</reference>
<gene>
    <name evidence="2" type="ORF">Ctaglu_19060</name>
</gene>
<protein>
    <recommendedName>
        <fullName evidence="4">DUF1700 domain-containing protein</fullName>
    </recommendedName>
</protein>